<keyword evidence="2" id="KW-0732">Signal</keyword>
<evidence type="ECO:0000313" key="4">
    <source>
        <dbReference type="EMBL" id="RKP58193.1"/>
    </source>
</evidence>
<organism evidence="4 5">
    <name type="scientific">Cohnella endophytica</name>
    <dbReference type="NCBI Taxonomy" id="2419778"/>
    <lineage>
        <taxon>Bacteria</taxon>
        <taxon>Bacillati</taxon>
        <taxon>Bacillota</taxon>
        <taxon>Bacilli</taxon>
        <taxon>Bacillales</taxon>
        <taxon>Paenibacillaceae</taxon>
        <taxon>Cohnella</taxon>
    </lineage>
</organism>
<proteinExistence type="predicted"/>
<feature type="region of interest" description="Disordered" evidence="1">
    <location>
        <begin position="88"/>
        <end position="121"/>
    </location>
</feature>
<dbReference type="EMBL" id="RBZM01000001">
    <property type="protein sequence ID" value="RKP58193.1"/>
    <property type="molecule type" value="Genomic_DNA"/>
</dbReference>
<gene>
    <name evidence="4" type="ORF">D7Z26_01430</name>
</gene>
<dbReference type="InterPro" id="IPR036582">
    <property type="entry name" value="Mao_N_sf"/>
</dbReference>
<dbReference type="SUPFAM" id="SSF55383">
    <property type="entry name" value="Copper amine oxidase, domain N"/>
    <property type="match status" value="1"/>
</dbReference>
<dbReference type="AlphaFoldDB" id="A0A494Y7Y0"/>
<dbReference type="Proteomes" id="UP000282076">
    <property type="component" value="Unassembled WGS sequence"/>
</dbReference>
<evidence type="ECO:0000256" key="2">
    <source>
        <dbReference type="SAM" id="SignalP"/>
    </source>
</evidence>
<evidence type="ECO:0000313" key="5">
    <source>
        <dbReference type="Proteomes" id="UP000282076"/>
    </source>
</evidence>
<evidence type="ECO:0000256" key="1">
    <source>
        <dbReference type="SAM" id="MobiDB-lite"/>
    </source>
</evidence>
<protein>
    <submittedName>
        <fullName evidence="4">Copper amine oxidase N-terminal domain-containing protein</fullName>
    </submittedName>
</protein>
<dbReference type="InterPro" id="IPR012854">
    <property type="entry name" value="Cu_amine_oxidase-like_N"/>
</dbReference>
<feature type="domain" description="Copper amine oxidase-like N-terminal" evidence="3">
    <location>
        <begin position="132"/>
        <end position="179"/>
    </location>
</feature>
<dbReference type="RefSeq" id="WP_120974061.1">
    <property type="nucleotide sequence ID" value="NZ_RBZM01000001.1"/>
</dbReference>
<accession>A0A494Y7Y0</accession>
<comment type="caution">
    <text evidence="4">The sequence shown here is derived from an EMBL/GenBank/DDBJ whole genome shotgun (WGS) entry which is preliminary data.</text>
</comment>
<reference evidence="4 5" key="1">
    <citation type="submission" date="2018-10" db="EMBL/GenBank/DDBJ databases">
        <title>Cohnella sp. M2MS4P-1, whole genome shotgun sequence.</title>
        <authorList>
            <person name="Tuo L."/>
        </authorList>
    </citation>
    <scope>NUCLEOTIDE SEQUENCE [LARGE SCALE GENOMIC DNA]</scope>
    <source>
        <strain evidence="4 5">M2MS4P-1</strain>
    </source>
</reference>
<dbReference type="Gene3D" id="3.30.457.10">
    <property type="entry name" value="Copper amine oxidase-like, N-terminal domain"/>
    <property type="match status" value="1"/>
</dbReference>
<dbReference type="Pfam" id="PF07833">
    <property type="entry name" value="Cu_amine_oxidN1"/>
    <property type="match status" value="1"/>
</dbReference>
<feature type="signal peptide" evidence="2">
    <location>
        <begin position="1"/>
        <end position="28"/>
    </location>
</feature>
<sequence>MIRGTKGKMFILLAALVLSLTFAGLASAATPKTIKKDGMELVHLRQAADMYGYSVKWDAKEKSVTLIYSGKMMDDKMMDNKMMDNKMTDNKMTDNKMTDDKMTDDKMMDNKMTDNKMTDNKMTDNKMMDNSMKQGGKTIKLWIGSKKITVDGNQVKLDSAPVLYRNNTYVTAALVTKYLKPASMME</sequence>
<evidence type="ECO:0000259" key="3">
    <source>
        <dbReference type="Pfam" id="PF07833"/>
    </source>
</evidence>
<keyword evidence="5" id="KW-1185">Reference proteome</keyword>
<feature type="chain" id="PRO_5019714112" evidence="2">
    <location>
        <begin position="29"/>
        <end position="186"/>
    </location>
</feature>
<dbReference type="OrthoDB" id="2627147at2"/>
<name>A0A494Y7Y0_9BACL</name>